<dbReference type="RefSeq" id="WP_323248657.1">
    <property type="nucleotide sequence ID" value="NZ_JAYFUL010000011.1"/>
</dbReference>
<organism evidence="1 2">
    <name type="scientific">Arcicella aquatica</name>
    <dbReference type="NCBI Taxonomy" id="217141"/>
    <lineage>
        <taxon>Bacteria</taxon>
        <taxon>Pseudomonadati</taxon>
        <taxon>Bacteroidota</taxon>
        <taxon>Cytophagia</taxon>
        <taxon>Cytophagales</taxon>
        <taxon>Flectobacillaceae</taxon>
        <taxon>Arcicella</taxon>
    </lineage>
</organism>
<keyword evidence="2" id="KW-1185">Reference proteome</keyword>
<evidence type="ECO:0000313" key="1">
    <source>
        <dbReference type="EMBL" id="MEA5257935.1"/>
    </source>
</evidence>
<evidence type="ECO:0000313" key="2">
    <source>
        <dbReference type="Proteomes" id="UP001304671"/>
    </source>
</evidence>
<accession>A0ABU5QMC1</accession>
<dbReference type="EMBL" id="JAYFUL010000011">
    <property type="protein sequence ID" value="MEA5257935.1"/>
    <property type="molecule type" value="Genomic_DNA"/>
</dbReference>
<sequence length="1198" mass="134765">MKTYSKTFISTFAFLVYLLSFSLAYSNKSHQKAVVNIDSVGNSTHQEIIDEFVRVANNELTQIIAQNAINDLNGESQKNNYIFGFEPNKVLLNNNYLAQYKQILVDSTSLNNHLVTLNTTLKTQGKPLIYIGIDALLGDILSKIKVSGIQATAKLEQITIQKQDFASFESIYNTYKSIYDKVGNNQPYLDSSHPNGMIIIGYGVFNKYTINEDVNPDKLTTGDIKNVITGKKWQFCNFKEKIGSVVGAGSDTFRALVFQNFSQFPTNPNPDVVQEHLQNFATQVYNSLTGEKIFIPKGRLHKDFYAPDGEYRQKFDADVTEEQVLKVNALIEEMMDDPLYANYIKPAITAKTQGENKIKQADLISMEKALKDLKEAQKEVWGSSSVNFLKKLFDYFEKCRNTNVSCVSGSVNGYIPQCFWDVQNPQGFANEWAFICGVGDAAIESAAGAVEGVKQAYKFGEFLLCWQPSFPSFWFDDECAQKRVETIKNFKILWEVVSDPEAIKTTLVTVVDAVKQEVINWGIDMSSNTTCSYYKAGKLVFDIGSMFLGIGALKNVSMITKVSQKFSLKGFLGDFATNSKTIFQKFIPNNGLKMAQEGEELLLKTGDGVEDRLLKLTTEFKRGGGYSPYSGDGGGIRISPPSGQKTNATLKTSKRVLQDASEASAFQNSFRSTGSATELGNIQNLVLRYEKEGSIIEEVIPAEKLRTKVFTVAQKQYVGVAVAGATEQLDELVTVYDAVQTGIKIALGVGTVVKTLSKDKDKDNPNCIVCENITDPVTKEIYKKICNEIYNKIPAETNIKYVTALNAICSSKGNLKLIELNSLGLHLKDDYSLETKKAFLNDCIIDNCGNATGCSPIKNHLGTITADHVKNGWNVIKNIPETNNNYETPKDRQDYNMLVVLDEIIKDKAKTDFLRKIKTTPRYFFDEFFTYHLKASNNYTSIGTNQSVYQRNIELYNFNNFLDKYIQKPRSEEYIKEMVTSGYKFKGGSWGLGLLNMPSPPAPFINGGRQNIVEFEATIQEENDQVEDKDDHRLDIRINNSGNKNIELKNWATFKYISFYEIKEGVFTTKESGFKTQLFSYFKNASTMNDFVYIFKFRNGGITLNGAKNKFQTLFQTIVKDKNGNDVNALWYWLKDNSNEKTIGNIALLKSLFLDAGQDYDKSPLFTNDDSRKNFFINNIVNVANSRLYSFIKIQSDL</sequence>
<comment type="caution">
    <text evidence="1">The sequence shown here is derived from an EMBL/GenBank/DDBJ whole genome shotgun (WGS) entry which is preliminary data.</text>
</comment>
<dbReference type="Proteomes" id="UP001304671">
    <property type="component" value="Unassembled WGS sequence"/>
</dbReference>
<gene>
    <name evidence="1" type="ORF">VB264_09065</name>
</gene>
<proteinExistence type="predicted"/>
<name>A0ABU5QMC1_9BACT</name>
<protein>
    <submittedName>
        <fullName evidence="1">Uncharacterized protein</fullName>
    </submittedName>
</protein>
<reference evidence="1 2" key="1">
    <citation type="submission" date="2023-12" db="EMBL/GenBank/DDBJ databases">
        <title>Novel species of the genus Arcicella isolated from rivers.</title>
        <authorList>
            <person name="Lu H."/>
        </authorList>
    </citation>
    <scope>NUCLEOTIDE SEQUENCE [LARGE SCALE GENOMIC DNA]</scope>
    <source>
        <strain evidence="1 2">LMG 21963</strain>
    </source>
</reference>